<feature type="non-terminal residue" evidence="1">
    <location>
        <position position="1"/>
    </location>
</feature>
<keyword evidence="2" id="KW-1185">Reference proteome</keyword>
<dbReference type="EMBL" id="KQ102608">
    <property type="protein sequence ID" value="KMS93454.1"/>
    <property type="molecule type" value="Genomic_DNA"/>
</dbReference>
<gene>
    <name evidence="1" type="ORF">BVRB_031320</name>
</gene>
<protein>
    <submittedName>
        <fullName evidence="1">Uncharacterized protein</fullName>
    </submittedName>
</protein>
<dbReference type="Proteomes" id="UP000035740">
    <property type="component" value="Unassembled WGS sequence"/>
</dbReference>
<reference evidence="1 2" key="1">
    <citation type="journal article" date="2014" name="Nature">
        <title>The genome of the recently domesticated crop plant sugar beet (Beta vulgaris).</title>
        <authorList>
            <person name="Dohm J.C."/>
            <person name="Minoche A.E."/>
            <person name="Holtgrawe D."/>
            <person name="Capella-Gutierrez S."/>
            <person name="Zakrzewski F."/>
            <person name="Tafer H."/>
            <person name="Rupp O."/>
            <person name="Sorensen T.R."/>
            <person name="Stracke R."/>
            <person name="Reinhardt R."/>
            <person name="Goesmann A."/>
            <person name="Kraft T."/>
            <person name="Schulz B."/>
            <person name="Stadler P.F."/>
            <person name="Schmidt T."/>
            <person name="Gabaldon T."/>
            <person name="Lehrach H."/>
            <person name="Weisshaar B."/>
            <person name="Himmelbauer H."/>
        </authorList>
    </citation>
    <scope>NUCLEOTIDE SEQUENCE [LARGE SCALE GENOMIC DNA]</scope>
    <source>
        <tissue evidence="1">Taproot</tissue>
    </source>
</reference>
<organism evidence="1 2">
    <name type="scientific">Beta vulgaris subsp. vulgaris</name>
    <name type="common">Beet</name>
    <dbReference type="NCBI Taxonomy" id="3555"/>
    <lineage>
        <taxon>Eukaryota</taxon>
        <taxon>Viridiplantae</taxon>
        <taxon>Streptophyta</taxon>
        <taxon>Embryophyta</taxon>
        <taxon>Tracheophyta</taxon>
        <taxon>Spermatophyta</taxon>
        <taxon>Magnoliopsida</taxon>
        <taxon>eudicotyledons</taxon>
        <taxon>Gunneridae</taxon>
        <taxon>Pentapetalae</taxon>
        <taxon>Caryophyllales</taxon>
        <taxon>Chenopodiaceae</taxon>
        <taxon>Betoideae</taxon>
        <taxon>Beta</taxon>
    </lineage>
</organism>
<proteinExistence type="predicted"/>
<evidence type="ECO:0000313" key="2">
    <source>
        <dbReference type="Proteomes" id="UP000035740"/>
    </source>
</evidence>
<dbReference type="Gramene" id="KMS93454">
    <property type="protein sequence ID" value="KMS93454"/>
    <property type="gene ID" value="BVRB_031320"/>
</dbReference>
<accession>A0A0J8AX94</accession>
<evidence type="ECO:0000313" key="1">
    <source>
        <dbReference type="EMBL" id="KMS93454.1"/>
    </source>
</evidence>
<dbReference type="AlphaFoldDB" id="A0A0J8AX94"/>
<name>A0A0J8AX94_BETVV</name>
<sequence length="128" mass="14576">EPFHSPVCLCTSSSHDAISCCKLWCSHRLLNLVFISIRQLYNFPGHIKCINIMDLIQIDQQRWASCNWSAFDRLGSLCDCLMNNSVFDITTGSLCLWMCFSQGSSKQGCLQLEIRSSSYRMTDIPVLK</sequence>